<dbReference type="Pfam" id="PF07690">
    <property type="entry name" value="MFS_1"/>
    <property type="match status" value="1"/>
</dbReference>
<feature type="transmembrane region" description="Helical" evidence="6">
    <location>
        <begin position="381"/>
        <end position="402"/>
    </location>
</feature>
<feature type="transmembrane region" description="Helical" evidence="6">
    <location>
        <begin position="611"/>
        <end position="633"/>
    </location>
</feature>
<feature type="transmembrane region" description="Helical" evidence="6">
    <location>
        <begin position="140"/>
        <end position="157"/>
    </location>
</feature>
<proteinExistence type="predicted"/>
<dbReference type="InterPro" id="IPR012419">
    <property type="entry name" value="Cas1_AcylTrans_dom"/>
</dbReference>
<dbReference type="EMBL" id="BACD03000001">
    <property type="protein sequence ID" value="GAO45941.1"/>
    <property type="molecule type" value="Genomic_DNA"/>
</dbReference>
<feature type="transmembrane region" description="Helical" evidence="6">
    <location>
        <begin position="519"/>
        <end position="539"/>
    </location>
</feature>
<feature type="transmembrane region" description="Helical" evidence="6">
    <location>
        <begin position="318"/>
        <end position="338"/>
    </location>
</feature>
<dbReference type="InterPro" id="IPR011701">
    <property type="entry name" value="MFS"/>
</dbReference>
<feature type="transmembrane region" description="Helical" evidence="6">
    <location>
        <begin position="169"/>
        <end position="187"/>
    </location>
</feature>
<feature type="transmembrane region" description="Helical" evidence="6">
    <location>
        <begin position="988"/>
        <end position="1009"/>
    </location>
</feature>
<protein>
    <recommendedName>
        <fullName evidence="7">Cas1p 10 TM acyl transferase domain-containing protein</fullName>
    </recommendedName>
</protein>
<gene>
    <name evidence="8" type="ORF">G7K_0186-t1</name>
</gene>
<keyword evidence="4 6" id="KW-1133">Transmembrane helix</keyword>
<feature type="transmembrane region" description="Helical" evidence="6">
    <location>
        <begin position="422"/>
        <end position="443"/>
    </location>
</feature>
<feature type="transmembrane region" description="Helical" evidence="6">
    <location>
        <begin position="1243"/>
        <end position="1263"/>
    </location>
</feature>
<dbReference type="GO" id="GO:0005886">
    <property type="term" value="C:plasma membrane"/>
    <property type="evidence" value="ECO:0007669"/>
    <property type="project" value="TreeGrafter"/>
</dbReference>
<feature type="transmembrane region" description="Helical" evidence="6">
    <location>
        <begin position="1179"/>
        <end position="1200"/>
    </location>
</feature>
<name>A0A0E9N8B9_SAICN</name>
<dbReference type="Pfam" id="PF07779">
    <property type="entry name" value="Cas1_AcylT"/>
    <property type="match status" value="1"/>
</dbReference>
<keyword evidence="9" id="KW-1185">Reference proteome</keyword>
<dbReference type="SUPFAM" id="SSF103473">
    <property type="entry name" value="MFS general substrate transporter"/>
    <property type="match status" value="1"/>
</dbReference>
<reference evidence="8 9" key="3">
    <citation type="journal article" date="2015" name="Genome Announc.">
        <title>Draft Genome Sequence of the Archiascomycetous Yeast Saitoella complicata.</title>
        <authorList>
            <person name="Yamauchi K."/>
            <person name="Kondo S."/>
            <person name="Hamamoto M."/>
            <person name="Takahashi Y."/>
            <person name="Ogura Y."/>
            <person name="Hayashi T."/>
            <person name="Nishida H."/>
        </authorList>
    </citation>
    <scope>NUCLEOTIDE SEQUENCE [LARGE SCALE GENOMIC DNA]</scope>
    <source>
        <strain evidence="8 9">NRRL Y-17804</strain>
    </source>
</reference>
<feature type="transmembrane region" description="Helical" evidence="6">
    <location>
        <begin position="1106"/>
        <end position="1124"/>
    </location>
</feature>
<evidence type="ECO:0000256" key="3">
    <source>
        <dbReference type="ARBA" id="ARBA00022692"/>
    </source>
</evidence>
<evidence type="ECO:0000256" key="4">
    <source>
        <dbReference type="ARBA" id="ARBA00022989"/>
    </source>
</evidence>
<evidence type="ECO:0000259" key="7">
    <source>
        <dbReference type="Pfam" id="PF07779"/>
    </source>
</evidence>
<evidence type="ECO:0000313" key="8">
    <source>
        <dbReference type="EMBL" id="GAO45941.1"/>
    </source>
</evidence>
<feature type="transmembrane region" description="Helical" evidence="6">
    <location>
        <begin position="455"/>
        <end position="477"/>
    </location>
</feature>
<evidence type="ECO:0000256" key="5">
    <source>
        <dbReference type="ARBA" id="ARBA00023136"/>
    </source>
</evidence>
<dbReference type="PANTHER" id="PTHR23502">
    <property type="entry name" value="MAJOR FACILITATOR SUPERFAMILY"/>
    <property type="match status" value="1"/>
</dbReference>
<feature type="transmembrane region" description="Helical" evidence="6">
    <location>
        <begin position="957"/>
        <end position="976"/>
    </location>
</feature>
<feature type="transmembrane region" description="Helical" evidence="6">
    <location>
        <begin position="73"/>
        <end position="98"/>
    </location>
</feature>
<feature type="transmembrane region" description="Helical" evidence="6">
    <location>
        <begin position="1275"/>
        <end position="1297"/>
    </location>
</feature>
<feature type="transmembrane region" description="Helical" evidence="6">
    <location>
        <begin position="1312"/>
        <end position="1331"/>
    </location>
</feature>
<dbReference type="Proteomes" id="UP000033140">
    <property type="component" value="Unassembled WGS sequence"/>
</dbReference>
<dbReference type="Gene3D" id="1.20.1250.20">
    <property type="entry name" value="MFS general substrate transporter like domains"/>
    <property type="match status" value="1"/>
</dbReference>
<evidence type="ECO:0000256" key="1">
    <source>
        <dbReference type="ARBA" id="ARBA00004141"/>
    </source>
</evidence>
<keyword evidence="5 6" id="KW-0472">Membrane</keyword>
<evidence type="ECO:0000256" key="6">
    <source>
        <dbReference type="SAM" id="Phobius"/>
    </source>
</evidence>
<feature type="transmembrane region" description="Helical" evidence="6">
    <location>
        <begin position="1220"/>
        <end position="1237"/>
    </location>
</feature>
<feature type="domain" description="Cas1p 10 TM acyl transferase" evidence="7">
    <location>
        <begin position="956"/>
        <end position="1348"/>
    </location>
</feature>
<sequence>MGLFILEPNLPPGSHVPGTTRMLDHNFRDPELVDASVAGLKHGTGRDADVVLVPQPSEDPNDPLNWSLPYRDFVLFVLCTASVIAAVSSPILATNSLLLVFKFGHTFDDIAALTGYNVLMLGLAAPFYSASSRVLGKRHVYLLGTILLFAGCLWSSLANSYKSFLGSRILQGVGICPFECLLYTTIGDLYHVHQRGTRVALSTMALFGSTFLTPVVTGKLTKDHGGNIHWPFYLLSGFAGLAMVAVAVLVPETIFVRDKAYDTDIVTEEHLKASTEQSAVVQEQSEKPGITATVTAHRQGSDASLQTQRKSYLQSLRLFTPLCLPLRFFTFLIRPLPLLFMPSIFWGCLSSGSMIAWTVMLSAIVAELFSLPPLWFDEAKVGYIYASPFTGAVVGLVVAGMLSDWSVKYLTRKNNDVYEPEFRIPLMAGNLIIGCMGLFGFGLSMKAGDNWPAPTIFFGLMVFGLILASTSSLAYLIDAHRDLSTEIFVCLLLFKGLLSFGLTLVAYDWVLKRGVKEICVVMGCVQIGICLLSIPMYVLGKRNRAWMARNDVLKSLKLKVCARVLEEWGRPNTTPHNLNTIRVYQLRGLPRMVAIIPQMLGSGKRSLSFPAAAYAVYAAIAVAVIFRFFAAAFNQDPYHCRSLVTKGAYLDPVHAKSWQPSGCVLKSYAAKPKGQSITSASECLWGKRVMFVGDSTVRETFWAFVKLVDPANNAEGGYIAADKKHEDISVYAGDVKMQFFWDPYLNGTGLKALDWNAKQTDEYRRFALAVVGSGLWFARYGSDNQQTSYIQWKDAIDNAVSKMVMAQEAWGPFVPGNDTFVIQGVEYPDTNRLDLSRKASITTQELEAMNNYLHDLSRKHPKLNIMFAAEEMSRNRVSRGKDGLHSTASVATEKANILLNLRCNAASTLRRKFPFDATCCATYNNANLAQLLMVLAIAVATPLLIANYHSINDFASARVYKALLAVGLVVLYCFYADRTHYFEKISKYYTQTSFLGLSFIAAAIAFATITESSKDQPFLARDQTDEWKGWMQIAILIYHYTGASKVAWIYNIIRVLVASYLFQTGFGHFVFFYKKGDFSLKRAAAVLLRLNILPCALAYMMDTDYLFYYFSPLVTVWFGVLWCTMRVGSHLNHNNLFMVGKLLASAVLFTLIIKVPFFVEGLGKLFKAVALLHGDAKEFRFRVALDLYTPWVGVLVGFAFIKSSEQKWTSLPSWPCIRKLAIVASAVVIPVFVWFEATRETKFVYNAWHPYVSFLPILAFIVLRNATQKLRNSHSTAMAWIGRCSLETFILQFHIWLAGDTKTLLIVTHPDWWLLNFVISTVVFLGASYLVSQKTGALTEWIMGVEKKPVAALPTVRDTATVPNEGDHKGKSLALVVKTEGEAIGQGEPDTPVRPTAPRVGTWGQFGKDLRIRLAVLGAGLWVVNLVASI</sequence>
<dbReference type="PANTHER" id="PTHR23502:SF29">
    <property type="entry name" value="TRANSPORTER, PUTATIVE (AFU_ORTHOLOGUE AFUA_6G06680)-RELATED"/>
    <property type="match status" value="1"/>
</dbReference>
<feature type="transmembrane region" description="Helical" evidence="6">
    <location>
        <begin position="931"/>
        <end position="951"/>
    </location>
</feature>
<dbReference type="GO" id="GO:0022857">
    <property type="term" value="F:transmembrane transporter activity"/>
    <property type="evidence" value="ECO:0007669"/>
    <property type="project" value="InterPro"/>
</dbReference>
<feature type="transmembrane region" description="Helical" evidence="6">
    <location>
        <begin position="110"/>
        <end position="128"/>
    </location>
</feature>
<reference evidence="8 9" key="2">
    <citation type="journal article" date="2014" name="J. Gen. Appl. Microbiol.">
        <title>The early diverging ascomycetous budding yeast Saitoella complicata has three histone deacetylases belonging to the Clr6, Hos2, and Rpd3 lineages.</title>
        <authorList>
            <person name="Nishida H."/>
            <person name="Matsumoto T."/>
            <person name="Kondo S."/>
            <person name="Hamamoto M."/>
            <person name="Yoshikawa H."/>
        </authorList>
    </citation>
    <scope>NUCLEOTIDE SEQUENCE [LARGE SCALE GENOMIC DNA]</scope>
    <source>
        <strain evidence="8 9">NRRL Y-17804</strain>
    </source>
</reference>
<keyword evidence="3 6" id="KW-0812">Transmembrane</keyword>
<feature type="transmembrane region" description="Helical" evidence="6">
    <location>
        <begin position="1136"/>
        <end position="1159"/>
    </location>
</feature>
<organism evidence="8 9">
    <name type="scientific">Saitoella complicata (strain BCRC 22490 / CBS 7301 / JCM 7358 / NBRC 10748 / NRRL Y-17804)</name>
    <dbReference type="NCBI Taxonomy" id="698492"/>
    <lineage>
        <taxon>Eukaryota</taxon>
        <taxon>Fungi</taxon>
        <taxon>Dikarya</taxon>
        <taxon>Ascomycota</taxon>
        <taxon>Taphrinomycotina</taxon>
        <taxon>Taphrinomycotina incertae sedis</taxon>
        <taxon>Saitoella</taxon>
    </lineage>
</organism>
<feature type="transmembrane region" description="Helical" evidence="6">
    <location>
        <begin position="344"/>
        <end position="369"/>
    </location>
</feature>
<reference evidence="8 9" key="1">
    <citation type="journal article" date="2011" name="J. Gen. Appl. Microbiol.">
        <title>Draft genome sequencing of the enigmatic yeast Saitoella complicata.</title>
        <authorList>
            <person name="Nishida H."/>
            <person name="Hamamoto M."/>
            <person name="Sugiyama J."/>
        </authorList>
    </citation>
    <scope>NUCLEOTIDE SEQUENCE [LARGE SCALE GENOMIC DNA]</scope>
    <source>
        <strain evidence="8 9">NRRL Y-17804</strain>
    </source>
</reference>
<keyword evidence="2" id="KW-0813">Transport</keyword>
<feature type="transmembrane region" description="Helical" evidence="6">
    <location>
        <begin position="1048"/>
        <end position="1071"/>
    </location>
</feature>
<feature type="transmembrane region" description="Helical" evidence="6">
    <location>
        <begin position="199"/>
        <end position="218"/>
    </location>
</feature>
<accession>A0A0E9N8B9</accession>
<evidence type="ECO:0000256" key="2">
    <source>
        <dbReference type="ARBA" id="ARBA00022448"/>
    </source>
</evidence>
<feature type="transmembrane region" description="Helical" evidence="6">
    <location>
        <begin position="483"/>
        <end position="507"/>
    </location>
</feature>
<dbReference type="InterPro" id="IPR036259">
    <property type="entry name" value="MFS_trans_sf"/>
</dbReference>
<comment type="subcellular location">
    <subcellularLocation>
        <location evidence="1">Membrane</location>
        <topology evidence="1">Multi-pass membrane protein</topology>
    </subcellularLocation>
</comment>
<feature type="transmembrane region" description="Helical" evidence="6">
    <location>
        <begin position="230"/>
        <end position="250"/>
    </location>
</feature>
<comment type="caution">
    <text evidence="8">The sequence shown here is derived from an EMBL/GenBank/DDBJ whole genome shotgun (WGS) entry which is preliminary data.</text>
</comment>
<evidence type="ECO:0000313" key="9">
    <source>
        <dbReference type="Proteomes" id="UP000033140"/>
    </source>
</evidence>